<gene>
    <name evidence="1" type="ORF">Microterr_01990</name>
</gene>
<evidence type="ECO:0000313" key="2">
    <source>
        <dbReference type="Proteomes" id="UP001317779"/>
    </source>
</evidence>
<protein>
    <recommendedName>
        <fullName evidence="3">Excreted virulence factor EspC, type VII ESX diderm</fullName>
    </recommendedName>
</protein>
<organism evidence="1 2">
    <name type="scientific">Microbacterium terricola</name>
    <dbReference type="NCBI Taxonomy" id="344163"/>
    <lineage>
        <taxon>Bacteria</taxon>
        <taxon>Bacillati</taxon>
        <taxon>Actinomycetota</taxon>
        <taxon>Actinomycetes</taxon>
        <taxon>Micrococcales</taxon>
        <taxon>Microbacteriaceae</taxon>
        <taxon>Microbacterium</taxon>
    </lineage>
</organism>
<dbReference type="Proteomes" id="UP001317779">
    <property type="component" value="Chromosome"/>
</dbReference>
<evidence type="ECO:0008006" key="3">
    <source>
        <dbReference type="Google" id="ProtNLM"/>
    </source>
</evidence>
<proteinExistence type="predicted"/>
<reference evidence="1 2" key="1">
    <citation type="submission" date="2022-12" db="EMBL/GenBank/DDBJ databases">
        <title>Microbacterium terricola strain KV-448 chromosome, complete genome.</title>
        <authorList>
            <person name="Oshima T."/>
            <person name="Moriya T."/>
            <person name="Bessho Y."/>
        </authorList>
    </citation>
    <scope>NUCLEOTIDE SEQUENCE [LARGE SCALE GENOMIC DNA]</scope>
    <source>
        <strain evidence="1 2">KV-448</strain>
    </source>
</reference>
<accession>A0ABM8DVB4</accession>
<name>A0ABM8DVB4_9MICO</name>
<dbReference type="EMBL" id="AP027141">
    <property type="protein sequence ID" value="BDV29539.1"/>
    <property type="molecule type" value="Genomic_DNA"/>
</dbReference>
<dbReference type="RefSeq" id="WP_263796657.1">
    <property type="nucleotide sequence ID" value="NZ_AP027141.1"/>
</dbReference>
<sequence>MADIEYADSDFTAAISCLTQAGDAVADGFCPAFSVLGSSIVESALAGVDTVVRATMTSLGGAGRQLAADATTVHEELRRTDAALAGGTG</sequence>
<evidence type="ECO:0000313" key="1">
    <source>
        <dbReference type="EMBL" id="BDV29539.1"/>
    </source>
</evidence>
<keyword evidence="2" id="KW-1185">Reference proteome</keyword>